<feature type="transmembrane region" description="Helical" evidence="6">
    <location>
        <begin position="277"/>
        <end position="301"/>
    </location>
</feature>
<feature type="transmembrane region" description="Helical" evidence="6">
    <location>
        <begin position="147"/>
        <end position="167"/>
    </location>
</feature>
<dbReference type="GO" id="GO:0008412">
    <property type="term" value="F:4-hydroxybenzoate polyprenyltransferase activity"/>
    <property type="evidence" value="ECO:0007669"/>
    <property type="project" value="UniProtKB-EC"/>
</dbReference>
<feature type="transmembrane region" description="Helical" evidence="6">
    <location>
        <begin position="247"/>
        <end position="265"/>
    </location>
</feature>
<dbReference type="EC" id="2.5.1.39" evidence="7"/>
<dbReference type="InterPro" id="IPR044878">
    <property type="entry name" value="UbiA_sf"/>
</dbReference>
<gene>
    <name evidence="7" type="ORF">FHS72_002765</name>
</gene>
<feature type="transmembrane region" description="Helical" evidence="6">
    <location>
        <begin position="120"/>
        <end position="142"/>
    </location>
</feature>
<keyword evidence="7" id="KW-0808">Transferase</keyword>
<comment type="caution">
    <text evidence="7">The sequence shown here is derived from an EMBL/GenBank/DDBJ whole genome shotgun (WGS) entry which is preliminary data.</text>
</comment>
<evidence type="ECO:0000256" key="5">
    <source>
        <dbReference type="ARBA" id="ARBA00023136"/>
    </source>
</evidence>
<evidence type="ECO:0000256" key="6">
    <source>
        <dbReference type="SAM" id="Phobius"/>
    </source>
</evidence>
<accession>A0A7W9EYS5</accession>
<sequence>MTVSRASRIWTYQSERFPLKKTAPLLAVFSAASICASATLSGRDIPSIDAFITGFIVAMALFFQVRVCDEIKDYDDDLNFRPERPIPRGLVSLQGVVRFGLLTIPPAIIAVWAWHAPVLWLLFLVWLWLTAMTFEFGVPALLKARPVLYLASHMAIMPLIDLLLTGIEWVPGGGASPHLWMFIALSFVNGCVLEIGRKLWAPENEITGVETYSGLWGVRKASLIWMLCLVVSFGLLCGIGAVTRTLWIVGPLGLIAGAVCILRVLHYRSHPTPKAQADMDTIAGLWVFVCYAIAGFVPVVLRAL</sequence>
<reference evidence="7 8" key="1">
    <citation type="submission" date="2020-08" db="EMBL/GenBank/DDBJ databases">
        <title>Genomic Encyclopedia of Type Strains, Phase IV (KMG-IV): sequencing the most valuable type-strain genomes for metagenomic binning, comparative biology and taxonomic classification.</title>
        <authorList>
            <person name="Goeker M."/>
        </authorList>
    </citation>
    <scope>NUCLEOTIDE SEQUENCE [LARGE SCALE GENOMIC DNA]</scope>
    <source>
        <strain evidence="7 8">DSM 101064</strain>
    </source>
</reference>
<keyword evidence="5 6" id="KW-0472">Membrane</keyword>
<evidence type="ECO:0000256" key="1">
    <source>
        <dbReference type="ARBA" id="ARBA00004141"/>
    </source>
</evidence>
<dbReference type="GO" id="GO:0016020">
    <property type="term" value="C:membrane"/>
    <property type="evidence" value="ECO:0007669"/>
    <property type="project" value="UniProtKB-SubCell"/>
</dbReference>
<evidence type="ECO:0000256" key="2">
    <source>
        <dbReference type="ARBA" id="ARBA00022475"/>
    </source>
</evidence>
<protein>
    <submittedName>
        <fullName evidence="7">4-hydroxybenzoate polyprenyltransferase</fullName>
        <ecNumber evidence="7">2.5.1.39</ecNumber>
    </submittedName>
</protein>
<feature type="transmembrane region" description="Helical" evidence="6">
    <location>
        <begin position="89"/>
        <end position="114"/>
    </location>
</feature>
<evidence type="ECO:0000313" key="8">
    <source>
        <dbReference type="Proteomes" id="UP000535415"/>
    </source>
</evidence>
<name>A0A7W9EYS5_9RHOB</name>
<keyword evidence="3 6" id="KW-0812">Transmembrane</keyword>
<dbReference type="Proteomes" id="UP000535415">
    <property type="component" value="Unassembled WGS sequence"/>
</dbReference>
<keyword evidence="4 6" id="KW-1133">Transmembrane helix</keyword>
<dbReference type="InterPro" id="IPR000537">
    <property type="entry name" value="UbiA_prenyltransferase"/>
</dbReference>
<proteinExistence type="predicted"/>
<feature type="transmembrane region" description="Helical" evidence="6">
    <location>
        <begin position="221"/>
        <end position="241"/>
    </location>
</feature>
<evidence type="ECO:0000256" key="3">
    <source>
        <dbReference type="ARBA" id="ARBA00022692"/>
    </source>
</evidence>
<dbReference type="EMBL" id="JACIJM010000008">
    <property type="protein sequence ID" value="MBB5723128.1"/>
    <property type="molecule type" value="Genomic_DNA"/>
</dbReference>
<organism evidence="7 8">
    <name type="scientific">Yoonia ponticola</name>
    <dbReference type="NCBI Taxonomy" id="1524255"/>
    <lineage>
        <taxon>Bacteria</taxon>
        <taxon>Pseudomonadati</taxon>
        <taxon>Pseudomonadota</taxon>
        <taxon>Alphaproteobacteria</taxon>
        <taxon>Rhodobacterales</taxon>
        <taxon>Paracoccaceae</taxon>
        <taxon>Yoonia</taxon>
    </lineage>
</organism>
<dbReference type="Pfam" id="PF01040">
    <property type="entry name" value="UbiA"/>
    <property type="match status" value="1"/>
</dbReference>
<feature type="transmembrane region" description="Helical" evidence="6">
    <location>
        <begin position="51"/>
        <end position="68"/>
    </location>
</feature>
<keyword evidence="2" id="KW-1003">Cell membrane</keyword>
<dbReference type="AlphaFoldDB" id="A0A7W9EYS5"/>
<dbReference type="RefSeq" id="WP_183530054.1">
    <property type="nucleotide sequence ID" value="NZ_JACIJM010000008.1"/>
</dbReference>
<comment type="subcellular location">
    <subcellularLocation>
        <location evidence="1">Membrane</location>
        <topology evidence="1">Multi-pass membrane protein</topology>
    </subcellularLocation>
</comment>
<evidence type="ECO:0000256" key="4">
    <source>
        <dbReference type="ARBA" id="ARBA00022989"/>
    </source>
</evidence>
<evidence type="ECO:0000313" key="7">
    <source>
        <dbReference type="EMBL" id="MBB5723128.1"/>
    </source>
</evidence>
<keyword evidence="8" id="KW-1185">Reference proteome</keyword>
<dbReference type="Gene3D" id="1.10.357.140">
    <property type="entry name" value="UbiA prenyltransferase"/>
    <property type="match status" value="1"/>
</dbReference>